<evidence type="ECO:0000256" key="4">
    <source>
        <dbReference type="ARBA" id="ARBA00022679"/>
    </source>
</evidence>
<keyword evidence="4" id="KW-0808">Transferase</keyword>
<dbReference type="Proteomes" id="UP000268469">
    <property type="component" value="Unassembled WGS sequence"/>
</dbReference>
<dbReference type="InterPro" id="IPR020578">
    <property type="entry name" value="Aminotrans_V_PyrdxlP_BS"/>
</dbReference>
<comment type="cofactor">
    <cofactor evidence="1 7">
        <name>pyridoxal 5'-phosphate</name>
        <dbReference type="ChEBI" id="CHEBI:597326"/>
    </cofactor>
</comment>
<feature type="domain" description="Aminotransferase class V" evidence="8">
    <location>
        <begin position="18"/>
        <end position="385"/>
    </location>
</feature>
<name>A0A660SGJ9_UNCW3</name>
<dbReference type="CDD" id="cd06453">
    <property type="entry name" value="SufS_like"/>
    <property type="match status" value="1"/>
</dbReference>
<dbReference type="SUPFAM" id="SSF53383">
    <property type="entry name" value="PLP-dependent transferases"/>
    <property type="match status" value="1"/>
</dbReference>
<evidence type="ECO:0000259" key="8">
    <source>
        <dbReference type="Pfam" id="PF00266"/>
    </source>
</evidence>
<dbReference type="PROSITE" id="PS00595">
    <property type="entry name" value="AA_TRANSFER_CLASS_5"/>
    <property type="match status" value="1"/>
</dbReference>
<dbReference type="InterPro" id="IPR015421">
    <property type="entry name" value="PyrdxlP-dep_Trfase_major"/>
</dbReference>
<evidence type="ECO:0000256" key="5">
    <source>
        <dbReference type="ARBA" id="ARBA00022898"/>
    </source>
</evidence>
<evidence type="ECO:0000256" key="6">
    <source>
        <dbReference type="ARBA" id="ARBA00050776"/>
    </source>
</evidence>
<dbReference type="AlphaFoldDB" id="A0A660SGJ9"/>
<comment type="catalytic activity">
    <reaction evidence="6">
        <text>(sulfur carrier)-H + L-cysteine = (sulfur carrier)-SH + L-alanine</text>
        <dbReference type="Rhea" id="RHEA:43892"/>
        <dbReference type="Rhea" id="RHEA-COMP:14737"/>
        <dbReference type="Rhea" id="RHEA-COMP:14739"/>
        <dbReference type="ChEBI" id="CHEBI:29917"/>
        <dbReference type="ChEBI" id="CHEBI:35235"/>
        <dbReference type="ChEBI" id="CHEBI:57972"/>
        <dbReference type="ChEBI" id="CHEBI:64428"/>
        <dbReference type="EC" id="2.8.1.7"/>
    </reaction>
</comment>
<keyword evidence="5" id="KW-0663">Pyridoxal phosphate</keyword>
<dbReference type="GO" id="GO:0006534">
    <property type="term" value="P:cysteine metabolic process"/>
    <property type="evidence" value="ECO:0007669"/>
    <property type="project" value="InterPro"/>
</dbReference>
<protein>
    <recommendedName>
        <fullName evidence="3">cysteine desulfurase</fullName>
        <ecNumber evidence="3">2.8.1.7</ecNumber>
    </recommendedName>
</protein>
<dbReference type="InterPro" id="IPR015424">
    <property type="entry name" value="PyrdxlP-dep_Trfase"/>
</dbReference>
<dbReference type="Gene3D" id="3.40.640.10">
    <property type="entry name" value="Type I PLP-dependent aspartate aminotransferase-like (Major domain)"/>
    <property type="match status" value="1"/>
</dbReference>
<comment type="caution">
    <text evidence="9">The sequence shown here is derived from an EMBL/GenBank/DDBJ whole genome shotgun (WGS) entry which is preliminary data.</text>
</comment>
<gene>
    <name evidence="9" type="ORF">DRP53_06580</name>
</gene>
<dbReference type="PANTHER" id="PTHR43586:SF8">
    <property type="entry name" value="CYSTEINE DESULFURASE 1, CHLOROPLASTIC"/>
    <property type="match status" value="1"/>
</dbReference>
<accession>A0A660SGJ9</accession>
<evidence type="ECO:0000313" key="10">
    <source>
        <dbReference type="Proteomes" id="UP000268469"/>
    </source>
</evidence>
<proteinExistence type="inferred from homology"/>
<dbReference type="Pfam" id="PF00266">
    <property type="entry name" value="Aminotran_5"/>
    <property type="match status" value="1"/>
</dbReference>
<dbReference type="PIRSF" id="PIRSF005572">
    <property type="entry name" value="NifS"/>
    <property type="match status" value="1"/>
</dbReference>
<evidence type="ECO:0000256" key="3">
    <source>
        <dbReference type="ARBA" id="ARBA00012239"/>
    </source>
</evidence>
<dbReference type="GO" id="GO:0030170">
    <property type="term" value="F:pyridoxal phosphate binding"/>
    <property type="evidence" value="ECO:0007669"/>
    <property type="project" value="InterPro"/>
</dbReference>
<dbReference type="GO" id="GO:0031071">
    <property type="term" value="F:cysteine desulfurase activity"/>
    <property type="evidence" value="ECO:0007669"/>
    <property type="project" value="UniProtKB-EC"/>
</dbReference>
<dbReference type="Gene3D" id="3.90.1150.10">
    <property type="entry name" value="Aspartate Aminotransferase, domain 1"/>
    <property type="match status" value="1"/>
</dbReference>
<dbReference type="EMBL" id="QNBE01000058">
    <property type="protein sequence ID" value="RKX69949.1"/>
    <property type="molecule type" value="Genomic_DNA"/>
</dbReference>
<dbReference type="EC" id="2.8.1.7" evidence="3"/>
<dbReference type="PANTHER" id="PTHR43586">
    <property type="entry name" value="CYSTEINE DESULFURASE"/>
    <property type="match status" value="1"/>
</dbReference>
<dbReference type="InterPro" id="IPR010970">
    <property type="entry name" value="Cys_dSase_SufS"/>
</dbReference>
<sequence length="394" mass="43598">MNPTEVRKDFPQLKDGHIYFDSAATSLKPLPVIEAVNYYYTKLSANVERGLHRPSHFATRMYEEAHHRLLKFINGTGEVIFTKNCTEAINLIAHGLDWKEGDEIITTFLEHNSNLLPWFYLRRRGVRVTLIRCDSEGLIDLDELSRSISSRTRLIALTHASNVLGTIQPISSVVEIAHRRGVKVLVDGAQAAPHLKLDLDSLGCDFYAASGHKMLGPSGTGFLFIRDGVIGEVNPCLLGGGTVKDVDLDQIILADGFERYEAGTPNIAGGIGLGAAVDYLERIGMENVRSHELELTGYAIEKLKTIKGIRIHGPQDPRKKTGVVAFSLPKIPSHRVAIILDEVGGIAVRSGYHCAFLLTRNILKEDLGTARASFYIYNTKEEIDQMVEVLEEIV</sequence>
<comment type="similarity">
    <text evidence="2">Belongs to the class-V pyridoxal-phosphate-dependent aminotransferase family. Csd subfamily.</text>
</comment>
<organism evidence="9 10">
    <name type="scientific">candidate division WOR-3 bacterium</name>
    <dbReference type="NCBI Taxonomy" id="2052148"/>
    <lineage>
        <taxon>Bacteria</taxon>
        <taxon>Bacteria division WOR-3</taxon>
    </lineage>
</organism>
<evidence type="ECO:0000256" key="2">
    <source>
        <dbReference type="ARBA" id="ARBA00010447"/>
    </source>
</evidence>
<reference evidence="9 10" key="1">
    <citation type="submission" date="2018-06" db="EMBL/GenBank/DDBJ databases">
        <title>Extensive metabolic versatility and redundancy in microbially diverse, dynamic hydrothermal sediments.</title>
        <authorList>
            <person name="Dombrowski N."/>
            <person name="Teske A."/>
            <person name="Baker B.J."/>
        </authorList>
    </citation>
    <scope>NUCLEOTIDE SEQUENCE [LARGE SCALE GENOMIC DNA]</scope>
    <source>
        <strain evidence="9">B36_G15</strain>
    </source>
</reference>
<dbReference type="InterPro" id="IPR015422">
    <property type="entry name" value="PyrdxlP-dep_Trfase_small"/>
</dbReference>
<dbReference type="InterPro" id="IPR016454">
    <property type="entry name" value="Cysteine_dSase"/>
</dbReference>
<evidence type="ECO:0000313" key="9">
    <source>
        <dbReference type="EMBL" id="RKX69949.1"/>
    </source>
</evidence>
<evidence type="ECO:0000256" key="1">
    <source>
        <dbReference type="ARBA" id="ARBA00001933"/>
    </source>
</evidence>
<dbReference type="InterPro" id="IPR000192">
    <property type="entry name" value="Aminotrans_V_dom"/>
</dbReference>
<evidence type="ECO:0000256" key="7">
    <source>
        <dbReference type="RuleBase" id="RU004504"/>
    </source>
</evidence>